<dbReference type="EMBL" id="FNCP01000004">
    <property type="protein sequence ID" value="SDG56498.1"/>
    <property type="molecule type" value="Genomic_DNA"/>
</dbReference>
<name>A0A1G7VA95_9FIRM</name>
<evidence type="ECO:0000313" key="1">
    <source>
        <dbReference type="EMBL" id="SDG56498.1"/>
    </source>
</evidence>
<dbReference type="RefSeq" id="WP_427846365.1">
    <property type="nucleotide sequence ID" value="NZ_FNCP01000004.1"/>
</dbReference>
<accession>A0A1G7VA95</accession>
<organism evidence="1 2">
    <name type="scientific">Desulfosporosinus hippei DSM 8344</name>
    <dbReference type="NCBI Taxonomy" id="1121419"/>
    <lineage>
        <taxon>Bacteria</taxon>
        <taxon>Bacillati</taxon>
        <taxon>Bacillota</taxon>
        <taxon>Clostridia</taxon>
        <taxon>Eubacteriales</taxon>
        <taxon>Desulfitobacteriaceae</taxon>
        <taxon>Desulfosporosinus</taxon>
    </lineage>
</organism>
<protein>
    <submittedName>
        <fullName evidence="1">Uncharacterized protein</fullName>
    </submittedName>
</protein>
<evidence type="ECO:0000313" key="2">
    <source>
        <dbReference type="Proteomes" id="UP000198656"/>
    </source>
</evidence>
<reference evidence="2" key="1">
    <citation type="submission" date="2016-10" db="EMBL/GenBank/DDBJ databases">
        <authorList>
            <person name="Varghese N."/>
            <person name="Submissions S."/>
        </authorList>
    </citation>
    <scope>NUCLEOTIDE SEQUENCE [LARGE SCALE GENOMIC DNA]</scope>
    <source>
        <strain evidence="2">DSM 8344</strain>
    </source>
</reference>
<dbReference type="STRING" id="1121419.SAMN05443529_10456"/>
<proteinExistence type="predicted"/>
<keyword evidence="2" id="KW-1185">Reference proteome</keyword>
<sequence>MACGDFTEGGKRLIEFAHLKNTCISNEQNGYGKELSSIMQAIDEQSKTAEIAPRLRLWLLRLPAD</sequence>
<dbReference type="AlphaFoldDB" id="A0A1G7VA95"/>
<dbReference type="Proteomes" id="UP000198656">
    <property type="component" value="Unassembled WGS sequence"/>
</dbReference>
<gene>
    <name evidence="1" type="ORF">SAMN05443529_10456</name>
</gene>